<keyword evidence="2" id="KW-0285">Flavoprotein</keyword>
<evidence type="ECO:0000313" key="8">
    <source>
        <dbReference type="EMBL" id="EAU69877.1"/>
    </source>
</evidence>
<gene>
    <name evidence="8" type="ORF">STIAU_5557</name>
</gene>
<keyword evidence="5" id="KW-0560">Oxidoreductase</keyword>
<dbReference type="Proteomes" id="UP000032702">
    <property type="component" value="Unassembled WGS sequence"/>
</dbReference>
<dbReference type="PANTHER" id="PTHR46028:SF2">
    <property type="entry name" value="KYNURENINE 3-MONOOXYGENASE"/>
    <property type="match status" value="1"/>
</dbReference>
<feature type="domain" description="FAD-binding" evidence="7">
    <location>
        <begin position="60"/>
        <end position="93"/>
    </location>
</feature>
<dbReference type="Pfam" id="PF01494">
    <property type="entry name" value="FAD_binding_3"/>
    <property type="match status" value="1"/>
</dbReference>
<evidence type="ECO:0000256" key="5">
    <source>
        <dbReference type="ARBA" id="ARBA00023002"/>
    </source>
</evidence>
<evidence type="ECO:0000259" key="7">
    <source>
        <dbReference type="Pfam" id="PF01494"/>
    </source>
</evidence>
<evidence type="ECO:0000256" key="2">
    <source>
        <dbReference type="ARBA" id="ARBA00022630"/>
    </source>
</evidence>
<evidence type="ECO:0000256" key="3">
    <source>
        <dbReference type="ARBA" id="ARBA00022827"/>
    </source>
</evidence>
<proteinExistence type="predicted"/>
<protein>
    <submittedName>
        <fullName evidence="8">Kynurenine 3-monooxygenase</fullName>
    </submittedName>
</protein>
<dbReference type="EMBL" id="AAMD01000002">
    <property type="protein sequence ID" value="EAU69877.1"/>
    <property type="molecule type" value="Genomic_DNA"/>
</dbReference>
<dbReference type="GO" id="GO:0070189">
    <property type="term" value="P:kynurenine metabolic process"/>
    <property type="evidence" value="ECO:0007669"/>
    <property type="project" value="TreeGrafter"/>
</dbReference>
<sequence length="194" mass="20958">MPKRPAWPLRGARPERALDSPGKVLAFFEEQFPDAVPLLPELTHDFIHNPTGTTVTVKSTPWHAGGRALVLGDAAHTLVPFFGQGMNCGFEDCGVLDACLERHRTWEDAFAEFFGLRKTNADAIADMAVDDSPLTVTLTGAKGASEATISPGGTFRVAKDWNCPSSTAPSPETSVTVRFTHQSPTGRPWRSVVL</sequence>
<dbReference type="GO" id="GO:0071949">
    <property type="term" value="F:FAD binding"/>
    <property type="evidence" value="ECO:0007669"/>
    <property type="project" value="InterPro"/>
</dbReference>
<keyword evidence="4" id="KW-0521">NADP</keyword>
<reference evidence="8 9" key="1">
    <citation type="submission" date="2006-04" db="EMBL/GenBank/DDBJ databases">
        <authorList>
            <person name="Nierman W.C."/>
        </authorList>
    </citation>
    <scope>NUCLEOTIDE SEQUENCE [LARGE SCALE GENOMIC DNA]</scope>
    <source>
        <strain evidence="8 9">DW4/3-1</strain>
    </source>
</reference>
<evidence type="ECO:0000256" key="1">
    <source>
        <dbReference type="ARBA" id="ARBA00001974"/>
    </source>
</evidence>
<dbReference type="AlphaFoldDB" id="Q09DW8"/>
<evidence type="ECO:0000256" key="4">
    <source>
        <dbReference type="ARBA" id="ARBA00022857"/>
    </source>
</evidence>
<dbReference type="InterPro" id="IPR036188">
    <property type="entry name" value="FAD/NAD-bd_sf"/>
</dbReference>
<accession>Q09DW8</accession>
<name>Q09DW8_STIAD</name>
<keyword evidence="6 8" id="KW-0503">Monooxygenase</keyword>
<dbReference type="GO" id="GO:0004502">
    <property type="term" value="F:kynurenine 3-monooxygenase activity"/>
    <property type="evidence" value="ECO:0007669"/>
    <property type="project" value="TreeGrafter"/>
</dbReference>
<dbReference type="PRINTS" id="PR00420">
    <property type="entry name" value="RNGMNOXGNASE"/>
</dbReference>
<dbReference type="PANTHER" id="PTHR46028">
    <property type="entry name" value="KYNURENINE 3-MONOOXYGENASE"/>
    <property type="match status" value="1"/>
</dbReference>
<organism evidence="8 9">
    <name type="scientific">Stigmatella aurantiaca (strain DW4/3-1)</name>
    <dbReference type="NCBI Taxonomy" id="378806"/>
    <lineage>
        <taxon>Bacteria</taxon>
        <taxon>Pseudomonadati</taxon>
        <taxon>Myxococcota</taxon>
        <taxon>Myxococcia</taxon>
        <taxon>Myxococcales</taxon>
        <taxon>Cystobacterineae</taxon>
        <taxon>Archangiaceae</taxon>
        <taxon>Stigmatella</taxon>
    </lineage>
</organism>
<keyword evidence="3" id="KW-0274">FAD</keyword>
<dbReference type="SUPFAM" id="SSF51905">
    <property type="entry name" value="FAD/NAD(P)-binding domain"/>
    <property type="match status" value="1"/>
</dbReference>
<comment type="caution">
    <text evidence="8">The sequence shown here is derived from an EMBL/GenBank/DDBJ whole genome shotgun (WGS) entry which is preliminary data.</text>
</comment>
<comment type="cofactor">
    <cofactor evidence="1">
        <name>FAD</name>
        <dbReference type="ChEBI" id="CHEBI:57692"/>
    </cofactor>
</comment>
<dbReference type="InterPro" id="IPR002938">
    <property type="entry name" value="FAD-bd"/>
</dbReference>
<dbReference type="Gene3D" id="3.50.50.60">
    <property type="entry name" value="FAD/NAD(P)-binding domain"/>
    <property type="match status" value="1"/>
</dbReference>
<evidence type="ECO:0000313" key="9">
    <source>
        <dbReference type="Proteomes" id="UP000032702"/>
    </source>
</evidence>
<evidence type="ECO:0000256" key="6">
    <source>
        <dbReference type="ARBA" id="ARBA00023033"/>
    </source>
</evidence>